<dbReference type="InterPro" id="IPR005130">
    <property type="entry name" value="Ser_deHydtase-like_asu"/>
</dbReference>
<evidence type="ECO:0000256" key="8">
    <source>
        <dbReference type="ARBA" id="ARBA00023014"/>
    </source>
</evidence>
<gene>
    <name evidence="13" type="ORF">SAMN02745199_1200</name>
</gene>
<evidence type="ECO:0000256" key="3">
    <source>
        <dbReference type="ARBA" id="ARBA00008636"/>
    </source>
</evidence>
<dbReference type="RefSeq" id="WP_073073188.1">
    <property type="nucleotide sequence ID" value="NZ_FQXN01000004.1"/>
</dbReference>
<reference evidence="14" key="1">
    <citation type="submission" date="2016-11" db="EMBL/GenBank/DDBJ databases">
        <authorList>
            <person name="Varghese N."/>
            <person name="Submissions S."/>
        </authorList>
    </citation>
    <scope>NUCLEOTIDE SEQUENCE [LARGE SCALE GENOMIC DNA]</scope>
    <source>
        <strain evidence="14">DSM 15807</strain>
    </source>
</reference>
<evidence type="ECO:0000256" key="11">
    <source>
        <dbReference type="RuleBase" id="RU366059"/>
    </source>
</evidence>
<dbReference type="STRING" id="1123380.SAMN02745199_1200"/>
<dbReference type="GO" id="GO:0046872">
    <property type="term" value="F:metal ion binding"/>
    <property type="evidence" value="ECO:0007669"/>
    <property type="project" value="UniProtKB-KW"/>
</dbReference>
<keyword evidence="5 11" id="KW-0004">4Fe-4S</keyword>
<comment type="pathway">
    <text evidence="2">Carbohydrate biosynthesis; gluconeogenesis.</text>
</comment>
<feature type="domain" description="Serine dehydratase-like alpha subunit" evidence="12">
    <location>
        <begin position="13"/>
        <end position="269"/>
    </location>
</feature>
<dbReference type="GO" id="GO:0003941">
    <property type="term" value="F:L-serine ammonia-lyase activity"/>
    <property type="evidence" value="ECO:0007669"/>
    <property type="project" value="UniProtKB-UniRule"/>
</dbReference>
<dbReference type="OrthoDB" id="9805537at2"/>
<protein>
    <recommendedName>
        <fullName evidence="11">L-serine dehydratase</fullName>
        <ecNumber evidence="11">4.3.1.17</ecNumber>
    </recommendedName>
</protein>
<keyword evidence="8 11" id="KW-0411">Iron-sulfur</keyword>
<evidence type="ECO:0000256" key="1">
    <source>
        <dbReference type="ARBA" id="ARBA00001966"/>
    </source>
</evidence>
<comment type="catalytic activity">
    <reaction evidence="10 11">
        <text>L-serine = pyruvate + NH4(+)</text>
        <dbReference type="Rhea" id="RHEA:19169"/>
        <dbReference type="ChEBI" id="CHEBI:15361"/>
        <dbReference type="ChEBI" id="CHEBI:28938"/>
        <dbReference type="ChEBI" id="CHEBI:33384"/>
        <dbReference type="EC" id="4.3.1.17"/>
    </reaction>
</comment>
<keyword evidence="4 11" id="KW-0312">Gluconeogenesis</keyword>
<dbReference type="AlphaFoldDB" id="A0A1M5T6U0"/>
<proteinExistence type="inferred from homology"/>
<evidence type="ECO:0000256" key="9">
    <source>
        <dbReference type="ARBA" id="ARBA00023239"/>
    </source>
</evidence>
<dbReference type="GO" id="GO:0051539">
    <property type="term" value="F:4 iron, 4 sulfur cluster binding"/>
    <property type="evidence" value="ECO:0007669"/>
    <property type="project" value="UniProtKB-UniRule"/>
</dbReference>
<dbReference type="InterPro" id="IPR051318">
    <property type="entry name" value="Fe-S_L-Ser"/>
</dbReference>
<comment type="cofactor">
    <cofactor evidence="1 11">
        <name>[4Fe-4S] cluster</name>
        <dbReference type="ChEBI" id="CHEBI:49883"/>
    </cofactor>
</comment>
<keyword evidence="6 11" id="KW-0479">Metal-binding</keyword>
<evidence type="ECO:0000256" key="5">
    <source>
        <dbReference type="ARBA" id="ARBA00022485"/>
    </source>
</evidence>
<keyword evidence="9 11" id="KW-0456">Lyase</keyword>
<evidence type="ECO:0000256" key="7">
    <source>
        <dbReference type="ARBA" id="ARBA00023004"/>
    </source>
</evidence>
<dbReference type="EC" id="4.3.1.17" evidence="11"/>
<dbReference type="Pfam" id="PF03313">
    <property type="entry name" value="SDH_alpha"/>
    <property type="match status" value="1"/>
</dbReference>
<keyword evidence="14" id="KW-1185">Reference proteome</keyword>
<evidence type="ECO:0000313" key="14">
    <source>
        <dbReference type="Proteomes" id="UP000242592"/>
    </source>
</evidence>
<evidence type="ECO:0000256" key="4">
    <source>
        <dbReference type="ARBA" id="ARBA00022432"/>
    </source>
</evidence>
<keyword evidence="7 11" id="KW-0408">Iron</keyword>
<comment type="similarity">
    <text evidence="3 11">Belongs to the iron-sulfur dependent L-serine dehydratase family.</text>
</comment>
<dbReference type="PANTHER" id="PTHR30182:SF1">
    <property type="entry name" value="L-SERINE DEHYDRATASE 1"/>
    <property type="match status" value="1"/>
</dbReference>
<organism evidence="13 14">
    <name type="scientific">Thermosipho atlanticus DSM 15807</name>
    <dbReference type="NCBI Taxonomy" id="1123380"/>
    <lineage>
        <taxon>Bacteria</taxon>
        <taxon>Thermotogati</taxon>
        <taxon>Thermotogota</taxon>
        <taxon>Thermotogae</taxon>
        <taxon>Thermotogales</taxon>
        <taxon>Fervidobacteriaceae</taxon>
        <taxon>Thermosipho</taxon>
    </lineage>
</organism>
<dbReference type="PANTHER" id="PTHR30182">
    <property type="entry name" value="L-SERINE DEHYDRATASE"/>
    <property type="match status" value="1"/>
</dbReference>
<evidence type="ECO:0000313" key="13">
    <source>
        <dbReference type="EMBL" id="SHH46449.1"/>
    </source>
</evidence>
<evidence type="ECO:0000256" key="10">
    <source>
        <dbReference type="ARBA" id="ARBA00049406"/>
    </source>
</evidence>
<accession>A0A1M5T6U0</accession>
<evidence type="ECO:0000256" key="2">
    <source>
        <dbReference type="ARBA" id="ARBA00004742"/>
    </source>
</evidence>
<dbReference type="EMBL" id="FQXN01000004">
    <property type="protein sequence ID" value="SHH46449.1"/>
    <property type="molecule type" value="Genomic_DNA"/>
</dbReference>
<sequence>MYTWKDIQKMCKSLPLHEVILNLEMFETGVDPKKLRGKLSDMLRIILEEAKDQYGKKHKTLTGMTGENAYKLNKHVPKFLSEFSYIATVTALSIAESNASMGRIVACPTAGASGIIPGVFYAIEKVYKPDFEKLLDSFIVAGGVGKVIANKATISGAAGGCQAEIGTAAAMGAAALSYFISNDPEKVANASALVLKSVMGLVCDPVGGFVEVPCVKRNGNLVNLAISSAELALSGIKSIIPFDEVVDAMKRVGSTLPQNLRETGEGGIANTPTAKNLILNLRKFLI</sequence>
<dbReference type="GO" id="GO:0006094">
    <property type="term" value="P:gluconeogenesis"/>
    <property type="evidence" value="ECO:0007669"/>
    <property type="project" value="UniProtKB-KW"/>
</dbReference>
<dbReference type="Proteomes" id="UP000242592">
    <property type="component" value="Unassembled WGS sequence"/>
</dbReference>
<name>A0A1M5T6U0_9BACT</name>
<evidence type="ECO:0000256" key="6">
    <source>
        <dbReference type="ARBA" id="ARBA00022723"/>
    </source>
</evidence>
<dbReference type="InterPro" id="IPR004642">
    <property type="entry name" value="Ser_deHydtase_asu"/>
</dbReference>
<dbReference type="NCBIfam" id="TIGR00718">
    <property type="entry name" value="sda_alpha"/>
    <property type="match status" value="1"/>
</dbReference>
<evidence type="ECO:0000259" key="12">
    <source>
        <dbReference type="Pfam" id="PF03313"/>
    </source>
</evidence>